<proteinExistence type="predicted"/>
<sequence>MSCQVHQQLYQSLIIKIQMPPQSPLFHPGNKVTFARSGKSDFYRHRNQVWFHI</sequence>
<reference evidence="1" key="1">
    <citation type="submission" date="2020-02" db="EMBL/GenBank/DDBJ databases">
        <authorList>
            <person name="Zhou D."/>
        </authorList>
    </citation>
    <scope>NUCLEOTIDE SEQUENCE</scope>
    <source>
        <strain evidence="1">193104922</strain>
        <plasmid evidence="1">p104922-NDM</plasmid>
    </source>
</reference>
<dbReference type="EMBL" id="MT062912">
    <property type="protein sequence ID" value="QNL32388.1"/>
    <property type="molecule type" value="Genomic_DNA"/>
</dbReference>
<protein>
    <submittedName>
        <fullName evidence="1">Uncharacterized protein</fullName>
    </submittedName>
</protein>
<evidence type="ECO:0000313" key="1">
    <source>
        <dbReference type="EMBL" id="QNL32388.1"/>
    </source>
</evidence>
<geneLocation type="plasmid" evidence="1">
    <name>p104922-NDM</name>
</geneLocation>
<keyword evidence="1" id="KW-0614">Plasmid</keyword>
<accession>A0A7G9A6K9</accession>
<organism evidence="1">
    <name type="scientific">Raoultella ornithinolytica</name>
    <name type="common">Klebsiella ornithinolytica</name>
    <dbReference type="NCBI Taxonomy" id="54291"/>
    <lineage>
        <taxon>Bacteria</taxon>
        <taxon>Pseudomonadati</taxon>
        <taxon>Pseudomonadota</taxon>
        <taxon>Gammaproteobacteria</taxon>
        <taxon>Enterobacterales</taxon>
        <taxon>Enterobacteriaceae</taxon>
        <taxon>Klebsiella/Raoultella group</taxon>
        <taxon>Raoultella</taxon>
    </lineage>
</organism>
<name>A0A7G9A6K9_RAOOR</name>
<dbReference type="AlphaFoldDB" id="A0A7G9A6K9"/>